<evidence type="ECO:0000313" key="5">
    <source>
        <dbReference type="Proteomes" id="UP000674425"/>
    </source>
</evidence>
<feature type="domain" description="Reverse transcriptase" evidence="3">
    <location>
        <begin position="1"/>
        <end position="98"/>
    </location>
</feature>
<name>A0ABM8T8J1_9BURK</name>
<dbReference type="Proteomes" id="UP000674425">
    <property type="component" value="Unassembled WGS sequence"/>
</dbReference>
<evidence type="ECO:0000256" key="2">
    <source>
        <dbReference type="SAM" id="MobiDB-lite"/>
    </source>
</evidence>
<keyword evidence="5" id="KW-1185">Reference proteome</keyword>
<dbReference type="PROSITE" id="PS50878">
    <property type="entry name" value="RT_POL"/>
    <property type="match status" value="1"/>
</dbReference>
<dbReference type="InterPro" id="IPR013597">
    <property type="entry name" value="Mat_intron_G2"/>
</dbReference>
<dbReference type="InterPro" id="IPR043502">
    <property type="entry name" value="DNA/RNA_pol_sf"/>
</dbReference>
<feature type="region of interest" description="Disordered" evidence="2">
    <location>
        <begin position="1"/>
        <end position="20"/>
    </location>
</feature>
<sequence>MENGLVGTTDEGAPQGGPLSPLLSNLMLDDFDRELERRGLRFVRYADDSNVYVRSERAGQRVMEGLKAFLSGKLKLKVNEAKSAVARPHTRKFLGFTFSDRVQVKRRIAPKALARFKDRIRELTQRTRGVSVDQLIGTLKRYMTGWRGYFGFCETPSVLRKLDEWVRRRLRCFLWKQWNLSRTRFRELIARGVSRDLAAQTVGSPHSVWRLSCSPALNIALSNRYFRSLGLPSVGPVG</sequence>
<evidence type="ECO:0000256" key="1">
    <source>
        <dbReference type="ARBA" id="ARBA00034120"/>
    </source>
</evidence>
<dbReference type="CDD" id="cd01651">
    <property type="entry name" value="RT_G2_intron"/>
    <property type="match status" value="1"/>
</dbReference>
<dbReference type="InterPro" id="IPR000477">
    <property type="entry name" value="RT_dom"/>
</dbReference>
<accession>A0ABM8T8J1</accession>
<dbReference type="Pfam" id="PF08388">
    <property type="entry name" value="GIIM"/>
    <property type="match status" value="1"/>
</dbReference>
<proteinExistence type="inferred from homology"/>
<dbReference type="PANTHER" id="PTHR34047">
    <property type="entry name" value="NUCLEAR INTRON MATURASE 1, MITOCHONDRIAL-RELATED"/>
    <property type="match status" value="1"/>
</dbReference>
<protein>
    <recommendedName>
        <fullName evidence="3">Reverse transcriptase domain-containing protein</fullName>
    </recommendedName>
</protein>
<comment type="caution">
    <text evidence="4">The sequence shown here is derived from an EMBL/GenBank/DDBJ whole genome shotgun (WGS) entry which is preliminary data.</text>
</comment>
<evidence type="ECO:0000313" key="4">
    <source>
        <dbReference type="EMBL" id="CAE6870039.1"/>
    </source>
</evidence>
<dbReference type="SUPFAM" id="SSF56672">
    <property type="entry name" value="DNA/RNA polymerases"/>
    <property type="match status" value="1"/>
</dbReference>
<gene>
    <name evidence="4" type="ORF">R69658_08098</name>
</gene>
<dbReference type="InterPro" id="IPR051083">
    <property type="entry name" value="GrpII_Intron_Splice-Mob/Def"/>
</dbReference>
<dbReference type="PANTHER" id="PTHR34047:SF8">
    <property type="entry name" value="PROTEIN YKFC"/>
    <property type="match status" value="1"/>
</dbReference>
<dbReference type="EMBL" id="CAJNAU010000252">
    <property type="protein sequence ID" value="CAE6870039.1"/>
    <property type="molecule type" value="Genomic_DNA"/>
</dbReference>
<organism evidence="4 5">
    <name type="scientific">Paraburkholderia aspalathi</name>
    <dbReference type="NCBI Taxonomy" id="1324617"/>
    <lineage>
        <taxon>Bacteria</taxon>
        <taxon>Pseudomonadati</taxon>
        <taxon>Pseudomonadota</taxon>
        <taxon>Betaproteobacteria</taxon>
        <taxon>Burkholderiales</taxon>
        <taxon>Burkholderiaceae</taxon>
        <taxon>Paraburkholderia</taxon>
    </lineage>
</organism>
<evidence type="ECO:0000259" key="3">
    <source>
        <dbReference type="PROSITE" id="PS50878"/>
    </source>
</evidence>
<reference evidence="4 5" key="1">
    <citation type="submission" date="2021-02" db="EMBL/GenBank/DDBJ databases">
        <authorList>
            <person name="Vanwijnsberghe S."/>
        </authorList>
    </citation>
    <scope>NUCLEOTIDE SEQUENCE [LARGE SCALE GENOMIC DNA]</scope>
    <source>
        <strain evidence="4 5">R-69658</strain>
    </source>
</reference>
<comment type="similarity">
    <text evidence="1">Belongs to the bacterial reverse transcriptase family.</text>
</comment>
<dbReference type="Pfam" id="PF00078">
    <property type="entry name" value="RVT_1"/>
    <property type="match status" value="1"/>
</dbReference>